<dbReference type="Gene3D" id="2.130.10.30">
    <property type="entry name" value="Regulator of chromosome condensation 1/beta-lactamase-inhibitor protein II"/>
    <property type="match status" value="1"/>
</dbReference>
<evidence type="ECO:0000256" key="1">
    <source>
        <dbReference type="ARBA" id="ARBA00022786"/>
    </source>
</evidence>
<protein>
    <submittedName>
        <fullName evidence="5">PHR domain-containing protein</fullName>
    </submittedName>
</protein>
<keyword evidence="1" id="KW-0833">Ubl conjugation pathway</keyword>
<evidence type="ECO:0000313" key="5">
    <source>
        <dbReference type="WBParaSite" id="PSU_v2.g5519.t1"/>
    </source>
</evidence>
<dbReference type="Proteomes" id="UP000887577">
    <property type="component" value="Unplaced"/>
</dbReference>
<name>A0A914YYE4_9BILA</name>
<dbReference type="PANTHER" id="PTHR45943">
    <property type="entry name" value="E3 UBIQUITIN-PROTEIN LIGASE MYCBP2"/>
    <property type="match status" value="1"/>
</dbReference>
<evidence type="ECO:0000313" key="4">
    <source>
        <dbReference type="Proteomes" id="UP000887577"/>
    </source>
</evidence>
<dbReference type="GO" id="GO:0008582">
    <property type="term" value="P:regulation of synaptic assembly at neuromuscular junction"/>
    <property type="evidence" value="ECO:0007669"/>
    <property type="project" value="TreeGrafter"/>
</dbReference>
<feature type="repeat" description="RCC1" evidence="2">
    <location>
        <begin position="120"/>
        <end position="171"/>
    </location>
</feature>
<dbReference type="PANTHER" id="PTHR45943:SF1">
    <property type="entry name" value="E3 UBIQUITIN-PROTEIN LIGASE MYCBP2"/>
    <property type="match status" value="1"/>
</dbReference>
<dbReference type="GO" id="GO:0005886">
    <property type="term" value="C:plasma membrane"/>
    <property type="evidence" value="ECO:0007669"/>
    <property type="project" value="TreeGrafter"/>
</dbReference>
<evidence type="ECO:0000259" key="3">
    <source>
        <dbReference type="Pfam" id="PF08005"/>
    </source>
</evidence>
<sequence length="1561" mass="173263">MRCGKCSGKSEKCPTKLETGGMRKVYLQRGMLCVCDSQESVCLRCGICQACAESVNLKRYREEEKESDETSSVKPVATPVVTTVTQGGQLSPARLVLQGDIKVSTVSCGNYHTILLCADRSVYTFGSNCHGQLGTGDTEKRSGAVKLNLPSNIQVVQAVAGANHCILRTLDGQILTFGAFKNGQLGRSAPLNCPSEKKWFAEPTFVEGYGQSSGIIASWIAAVGDRTIIQTQKQIFTKQMLNDARVTARKDCLIILPPAGIKGDYVVINRITAEVTQFKMMEEKFASISFSLDPYYPLLWTFNDETFQITAFLDNKASEEEISLPNSNLESLATTITETLPHREPDILKKHRQLLQCTELCIPSENDPEFSDTQLAIFILSSIYSMSVFAATGKLEQTRSNNSTKINKIATKQRSNRPSKIVTKLQNFEVNLDHENGGFCALNRFDSFGGGWGYSAHCVEAIQFKTSKSIYLCGVGLFGGRGEYSAKIRLVKVVGGDVDEQCVELLAESDEILYECASRETAVLQFNKKVLINAEEWHVLWAQIQGPSSDCGACGRAVVMATGEIEFTFRNSILSNNGTDIEVGQIPEIYYTLKEGDEGTDEIMQKKPQEKHLLSQISDELPLISSQTLFNITPTTILNLFGIFDWATKGSFASSTTDFPGILNEEHRWKQERFAYVAIIALRMLRLYIAILSSQEPSAESEDEQIEGGNEKRRKSSHLDAFANLIIDFSGILKNIFSIADEKLFIQDKIGQLVINETVDAYVACAELLLPSPIILRNRLSQAIAREQRNWSLLALLRACEKLEISALQVLIPDISDKIVEEVDNSKPAGDSLGDKLSRYFFPTQNGAKELTGSGIVRFLFDLGFASKESTDDDILFLRLKEAAQRLIVVYAKVLVASNLMHEAGPPLQATDTRFRRFNSHLNWETGNGAFDAVAFKVDEPGITIHGVGVFIGAAVTGDFTFEIETLVNTGDIANECWTLIEQQSGTIRDSSVTNHSDVQSVAQQKLVSGIKLSKPFLLKPDLTYAVRLHLSAGKTFYGESGQTTLKLINGSKLHFLPCGLSRNGTSIVRGQIPYLVYSIEEPKKVKTAPEKEIQSFWEVENKTHNIFIEIMRLLSQKLAYLTALSKIGIHERSICAQLISYCTVFLEANPSLGFNIISAIDEVIPLITTTNADEIKLINKFSNIDLKPGQSCCLTTHGTEKPGIVQTLIESPHPYRSGQIFSQQIIFESTIEFMSIRFHDECQTAQPDDCLWIYLGHFDSNCYYPIGKYYGTKNWPEFQLLLPGNKLWFVLETALPGEDLDPTTMYGFRCTVDGFCTPGAIGGGKILPNGILEQQFAWLISSACRLLVQAPSYGKNAKKMQEREEIMHEIIRKHGTLLKKGLHIDHLPTIKDAMTKKFPSIVSTQERTFLDEFIQASTESSAGRLARALSFDQPFVDLSLSTIEIEAAEISVGKSVGLVLVQKDQFNKDAKCTNLAIEISITSADDVVTHDLAFEQDLQNQNSPQPTSSNTSLNTDDQQNWRLGQVIGNDGFQTLKQLQMVCSFLLTQNCDKYFYNFVCI</sequence>
<dbReference type="GO" id="GO:0007411">
    <property type="term" value="P:axon guidance"/>
    <property type="evidence" value="ECO:0007669"/>
    <property type="project" value="TreeGrafter"/>
</dbReference>
<dbReference type="SUPFAM" id="SSF50985">
    <property type="entry name" value="RCC1/BLIP-II"/>
    <property type="match status" value="1"/>
</dbReference>
<reference evidence="5" key="1">
    <citation type="submission" date="2022-11" db="UniProtKB">
        <authorList>
            <consortium name="WormBaseParasite"/>
        </authorList>
    </citation>
    <scope>IDENTIFICATION</scope>
</reference>
<dbReference type="Gene3D" id="2.60.120.820">
    <property type="entry name" value="PHR domain"/>
    <property type="match status" value="2"/>
</dbReference>
<keyword evidence="4" id="KW-1185">Reference proteome</keyword>
<dbReference type="InterPro" id="IPR038648">
    <property type="entry name" value="PHR_sf"/>
</dbReference>
<dbReference type="Pfam" id="PF00415">
    <property type="entry name" value="RCC1"/>
    <property type="match status" value="1"/>
</dbReference>
<dbReference type="Pfam" id="PF08005">
    <property type="entry name" value="PHR"/>
    <property type="match status" value="2"/>
</dbReference>
<dbReference type="GO" id="GO:0061630">
    <property type="term" value="F:ubiquitin protein ligase activity"/>
    <property type="evidence" value="ECO:0007669"/>
    <property type="project" value="TreeGrafter"/>
</dbReference>
<dbReference type="PROSITE" id="PS50012">
    <property type="entry name" value="RCC1_3"/>
    <property type="match status" value="1"/>
</dbReference>
<evidence type="ECO:0000256" key="2">
    <source>
        <dbReference type="PROSITE-ProRule" id="PRU00235"/>
    </source>
</evidence>
<feature type="domain" description="PHR" evidence="3">
    <location>
        <begin position="443"/>
        <end position="591"/>
    </location>
</feature>
<dbReference type="InterPro" id="IPR012983">
    <property type="entry name" value="PHR"/>
</dbReference>
<dbReference type="GO" id="GO:0005634">
    <property type="term" value="C:nucleus"/>
    <property type="evidence" value="ECO:0007669"/>
    <property type="project" value="TreeGrafter"/>
</dbReference>
<dbReference type="InterPro" id="IPR009091">
    <property type="entry name" value="RCC1/BLIP-II"/>
</dbReference>
<dbReference type="PROSITE" id="PS00626">
    <property type="entry name" value="RCC1_2"/>
    <property type="match status" value="1"/>
</dbReference>
<feature type="domain" description="PHR" evidence="3">
    <location>
        <begin position="914"/>
        <end position="1079"/>
    </location>
</feature>
<dbReference type="WBParaSite" id="PSU_v2.g5519.t1">
    <property type="protein sequence ID" value="PSU_v2.g5519.t1"/>
    <property type="gene ID" value="PSU_v2.g5519"/>
</dbReference>
<proteinExistence type="predicted"/>
<organism evidence="4 5">
    <name type="scientific">Panagrolaimus superbus</name>
    <dbReference type="NCBI Taxonomy" id="310955"/>
    <lineage>
        <taxon>Eukaryota</taxon>
        <taxon>Metazoa</taxon>
        <taxon>Ecdysozoa</taxon>
        <taxon>Nematoda</taxon>
        <taxon>Chromadorea</taxon>
        <taxon>Rhabditida</taxon>
        <taxon>Tylenchina</taxon>
        <taxon>Panagrolaimomorpha</taxon>
        <taxon>Panagrolaimoidea</taxon>
        <taxon>Panagrolaimidae</taxon>
        <taxon>Panagrolaimus</taxon>
    </lineage>
</organism>
<dbReference type="InterPro" id="IPR000408">
    <property type="entry name" value="Reg_chr_condens"/>
</dbReference>
<accession>A0A914YYE4</accession>